<keyword evidence="2" id="KW-1185">Reference proteome</keyword>
<evidence type="ECO:0000313" key="2">
    <source>
        <dbReference type="Proteomes" id="UP000827976"/>
    </source>
</evidence>
<comment type="caution">
    <text evidence="1">The sequence shown here is derived from an EMBL/GenBank/DDBJ whole genome shotgun (WGS) entry which is preliminary data.</text>
</comment>
<sequence>MEEKQEDMVHSDSFSMDFSDATSSDWSLFTSSDESSFTTESTWNSFSTVDYGDAAGPDPIASLFSPYYDPEYPISSTISCTKFSPCKVETRFISESKAFVVDSSKNFVHRGQNLEPVNLSSGGRYKSSRKD</sequence>
<dbReference type="EMBL" id="CM037029">
    <property type="protein sequence ID" value="KAH7652956.1"/>
    <property type="molecule type" value="Genomic_DNA"/>
</dbReference>
<evidence type="ECO:0000313" key="1">
    <source>
        <dbReference type="EMBL" id="KAH7652956.1"/>
    </source>
</evidence>
<organism evidence="1 2">
    <name type="scientific">Dioscorea alata</name>
    <name type="common">Purple yam</name>
    <dbReference type="NCBI Taxonomy" id="55571"/>
    <lineage>
        <taxon>Eukaryota</taxon>
        <taxon>Viridiplantae</taxon>
        <taxon>Streptophyta</taxon>
        <taxon>Embryophyta</taxon>
        <taxon>Tracheophyta</taxon>
        <taxon>Spermatophyta</taxon>
        <taxon>Magnoliopsida</taxon>
        <taxon>Liliopsida</taxon>
        <taxon>Dioscoreales</taxon>
        <taxon>Dioscoreaceae</taxon>
        <taxon>Dioscorea</taxon>
    </lineage>
</organism>
<dbReference type="EC" id="3.4.19.12" evidence="1"/>
<reference evidence="2" key="1">
    <citation type="journal article" date="2022" name="Nat. Commun.">
        <title>Chromosome evolution and the genetic basis of agronomically important traits in greater yam.</title>
        <authorList>
            <person name="Bredeson J.V."/>
            <person name="Lyons J.B."/>
            <person name="Oniyinde I.O."/>
            <person name="Okereke N.R."/>
            <person name="Kolade O."/>
            <person name="Nnabue I."/>
            <person name="Nwadili C.O."/>
            <person name="Hribova E."/>
            <person name="Parker M."/>
            <person name="Nwogha J."/>
            <person name="Shu S."/>
            <person name="Carlson J."/>
            <person name="Kariba R."/>
            <person name="Muthemba S."/>
            <person name="Knop K."/>
            <person name="Barton G.J."/>
            <person name="Sherwood A.V."/>
            <person name="Lopez-Montes A."/>
            <person name="Asiedu R."/>
            <person name="Jamnadass R."/>
            <person name="Muchugi A."/>
            <person name="Goodstein D."/>
            <person name="Egesi C.N."/>
            <person name="Featherston J."/>
            <person name="Asfaw A."/>
            <person name="Simpson G.G."/>
            <person name="Dolezel J."/>
            <person name="Hendre P.S."/>
            <person name="Van Deynze A."/>
            <person name="Kumar P.L."/>
            <person name="Obidiegwu J.E."/>
            <person name="Bhattacharjee R."/>
            <person name="Rokhsar D.S."/>
        </authorList>
    </citation>
    <scope>NUCLEOTIDE SEQUENCE [LARGE SCALE GENOMIC DNA]</scope>
    <source>
        <strain evidence="2">cv. TDa95/00328</strain>
    </source>
</reference>
<proteinExistence type="predicted"/>
<gene>
    <name evidence="1" type="ORF">IHE45_19G051700</name>
</gene>
<protein>
    <submittedName>
        <fullName evidence="1">Ubiquitinyl hydrolase 1 protein</fullName>
        <ecNumber evidence="1">3.4.19.12</ecNumber>
    </submittedName>
</protein>
<keyword evidence="1" id="KW-0378">Hydrolase</keyword>
<accession>A0ACB7TY24</accession>
<name>A0ACB7TY24_DIOAL</name>
<dbReference type="Proteomes" id="UP000827976">
    <property type="component" value="Chromosome 19"/>
</dbReference>